<name>A0A2T6ZI29_TUBBO</name>
<feature type="region of interest" description="Disordered" evidence="3">
    <location>
        <begin position="56"/>
        <end position="78"/>
    </location>
</feature>
<dbReference type="EMBL" id="NESQ01000249">
    <property type="protein sequence ID" value="PUU75139.1"/>
    <property type="molecule type" value="Genomic_DNA"/>
</dbReference>
<evidence type="ECO:0000256" key="3">
    <source>
        <dbReference type="SAM" id="MobiDB-lite"/>
    </source>
</evidence>
<dbReference type="PANTHER" id="PTHR22904:SF523">
    <property type="entry name" value="STRESS-INDUCED-PHOSPHOPROTEIN 1"/>
    <property type="match status" value="1"/>
</dbReference>
<keyword evidence="5" id="KW-1185">Reference proteome</keyword>
<keyword evidence="1" id="KW-0677">Repeat</keyword>
<protein>
    <submittedName>
        <fullName evidence="4">Uncharacterized protein</fullName>
    </submittedName>
</protein>
<sequence length="78" mass="8784">MNKLPLALNDANQAIKLDPTWSKAYRRKASVLEAQKELDKAKGVFEESLKVALAGLKASPEQKKKGRGRDQEVDRSYR</sequence>
<accession>A0A2T6ZI29</accession>
<feature type="compositionally biased region" description="Basic and acidic residues" evidence="3">
    <location>
        <begin position="60"/>
        <end position="78"/>
    </location>
</feature>
<evidence type="ECO:0000313" key="4">
    <source>
        <dbReference type="EMBL" id="PUU75139.1"/>
    </source>
</evidence>
<dbReference type="OrthoDB" id="2423701at2759"/>
<dbReference type="InterPro" id="IPR011990">
    <property type="entry name" value="TPR-like_helical_dom_sf"/>
</dbReference>
<comment type="caution">
    <text evidence="4">The sequence shown here is derived from an EMBL/GenBank/DDBJ whole genome shotgun (WGS) entry which is preliminary data.</text>
</comment>
<dbReference type="GO" id="GO:0051879">
    <property type="term" value="F:Hsp90 protein binding"/>
    <property type="evidence" value="ECO:0007669"/>
    <property type="project" value="TreeGrafter"/>
</dbReference>
<proteinExistence type="predicted"/>
<dbReference type="PANTHER" id="PTHR22904">
    <property type="entry name" value="TPR REPEAT CONTAINING PROTEIN"/>
    <property type="match status" value="1"/>
</dbReference>
<dbReference type="Proteomes" id="UP000244722">
    <property type="component" value="Unassembled WGS sequence"/>
</dbReference>
<dbReference type="SUPFAM" id="SSF48452">
    <property type="entry name" value="TPR-like"/>
    <property type="match status" value="1"/>
</dbReference>
<keyword evidence="2" id="KW-0802">TPR repeat</keyword>
<evidence type="ECO:0000256" key="2">
    <source>
        <dbReference type="ARBA" id="ARBA00022803"/>
    </source>
</evidence>
<organism evidence="4 5">
    <name type="scientific">Tuber borchii</name>
    <name type="common">White truffle</name>
    <dbReference type="NCBI Taxonomy" id="42251"/>
    <lineage>
        <taxon>Eukaryota</taxon>
        <taxon>Fungi</taxon>
        <taxon>Dikarya</taxon>
        <taxon>Ascomycota</taxon>
        <taxon>Pezizomycotina</taxon>
        <taxon>Pezizomycetes</taxon>
        <taxon>Pezizales</taxon>
        <taxon>Tuberaceae</taxon>
        <taxon>Tuber</taxon>
    </lineage>
</organism>
<evidence type="ECO:0000256" key="1">
    <source>
        <dbReference type="ARBA" id="ARBA00022737"/>
    </source>
</evidence>
<dbReference type="Gene3D" id="1.25.40.10">
    <property type="entry name" value="Tetratricopeptide repeat domain"/>
    <property type="match status" value="1"/>
</dbReference>
<evidence type="ECO:0000313" key="5">
    <source>
        <dbReference type="Proteomes" id="UP000244722"/>
    </source>
</evidence>
<reference evidence="4 5" key="1">
    <citation type="submission" date="2017-04" db="EMBL/GenBank/DDBJ databases">
        <title>Draft genome sequence of Tuber borchii Vittad., a whitish edible truffle.</title>
        <authorList>
            <consortium name="DOE Joint Genome Institute"/>
            <person name="Murat C."/>
            <person name="Kuo A."/>
            <person name="Barry K.W."/>
            <person name="Clum A."/>
            <person name="Dockter R.B."/>
            <person name="Fauchery L."/>
            <person name="Iotti M."/>
            <person name="Kohler A."/>
            <person name="Labutti K."/>
            <person name="Lindquist E.A."/>
            <person name="Lipzen A."/>
            <person name="Ohm R.A."/>
            <person name="Wang M."/>
            <person name="Grigoriev I.V."/>
            <person name="Zambonelli A."/>
            <person name="Martin F.M."/>
        </authorList>
    </citation>
    <scope>NUCLEOTIDE SEQUENCE [LARGE SCALE GENOMIC DNA]</scope>
    <source>
        <strain evidence="4 5">Tbo3840</strain>
    </source>
</reference>
<gene>
    <name evidence="4" type="ORF">B9Z19DRAFT_1054612</name>
</gene>
<dbReference type="AlphaFoldDB" id="A0A2T6ZI29"/>
<dbReference type="STRING" id="42251.A0A2T6ZI29"/>